<feature type="transmembrane region" description="Helical" evidence="8">
    <location>
        <begin position="353"/>
        <end position="370"/>
    </location>
</feature>
<feature type="compositionally biased region" description="Polar residues" evidence="7">
    <location>
        <begin position="1"/>
        <end position="13"/>
    </location>
</feature>
<evidence type="ECO:0000313" key="11">
    <source>
        <dbReference type="EMBL" id="KAF7370476.1"/>
    </source>
</evidence>
<dbReference type="EMBL" id="JACAZH010000004">
    <property type="protein sequence ID" value="KAF7370476.1"/>
    <property type="molecule type" value="Genomic_DNA"/>
</dbReference>
<evidence type="ECO:0000256" key="5">
    <source>
        <dbReference type="ARBA" id="ARBA00022777"/>
    </source>
</evidence>
<name>A0A8H6Z601_9AGAR</name>
<dbReference type="Pfam" id="PF00512">
    <property type="entry name" value="HisKA"/>
    <property type="match status" value="1"/>
</dbReference>
<evidence type="ECO:0000256" key="7">
    <source>
        <dbReference type="SAM" id="MobiDB-lite"/>
    </source>
</evidence>
<dbReference type="SMART" id="SM00448">
    <property type="entry name" value="REC"/>
    <property type="match status" value="1"/>
</dbReference>
<evidence type="ECO:0000256" key="3">
    <source>
        <dbReference type="ARBA" id="ARBA00022553"/>
    </source>
</evidence>
<evidence type="ECO:0000256" key="2">
    <source>
        <dbReference type="ARBA" id="ARBA00012438"/>
    </source>
</evidence>
<dbReference type="CDD" id="cd17546">
    <property type="entry name" value="REC_hyHK_CKI1_RcsC-like"/>
    <property type="match status" value="1"/>
</dbReference>
<proteinExistence type="predicted"/>
<keyword evidence="5" id="KW-0418">Kinase</keyword>
<evidence type="ECO:0000256" key="6">
    <source>
        <dbReference type="PROSITE-ProRule" id="PRU00169"/>
    </source>
</evidence>
<dbReference type="Pfam" id="PF02518">
    <property type="entry name" value="HATPase_c"/>
    <property type="match status" value="1"/>
</dbReference>
<accession>A0A8H6Z601</accession>
<dbReference type="SUPFAM" id="SSF52172">
    <property type="entry name" value="CheY-like"/>
    <property type="match status" value="1"/>
</dbReference>
<evidence type="ECO:0000259" key="10">
    <source>
        <dbReference type="PROSITE" id="PS50110"/>
    </source>
</evidence>
<keyword evidence="8" id="KW-0472">Membrane</keyword>
<feature type="compositionally biased region" description="Acidic residues" evidence="7">
    <location>
        <begin position="124"/>
        <end position="134"/>
    </location>
</feature>
<dbReference type="CDD" id="cd00082">
    <property type="entry name" value="HisKA"/>
    <property type="match status" value="1"/>
</dbReference>
<dbReference type="Pfam" id="PF00072">
    <property type="entry name" value="Response_reg"/>
    <property type="match status" value="1"/>
</dbReference>
<feature type="region of interest" description="Disordered" evidence="7">
    <location>
        <begin position="728"/>
        <end position="749"/>
    </location>
</feature>
<gene>
    <name evidence="11" type="ORF">MSAN_00679400</name>
</gene>
<dbReference type="InterPro" id="IPR003661">
    <property type="entry name" value="HisK_dim/P_dom"/>
</dbReference>
<dbReference type="SMART" id="SM00387">
    <property type="entry name" value="HATPase_c"/>
    <property type="match status" value="1"/>
</dbReference>
<dbReference type="EC" id="2.7.13.3" evidence="2"/>
<dbReference type="OrthoDB" id="60033at2759"/>
<dbReference type="AlphaFoldDB" id="A0A8H6Z601"/>
<dbReference type="GO" id="GO:0005886">
    <property type="term" value="C:plasma membrane"/>
    <property type="evidence" value="ECO:0007669"/>
    <property type="project" value="TreeGrafter"/>
</dbReference>
<keyword evidence="3 6" id="KW-0597">Phosphoprotein</keyword>
<dbReference type="SMART" id="SM00388">
    <property type="entry name" value="HisKA"/>
    <property type="match status" value="1"/>
</dbReference>
<feature type="modified residue" description="4-aspartylphosphate" evidence="6">
    <location>
        <position position="938"/>
    </location>
</feature>
<evidence type="ECO:0000259" key="9">
    <source>
        <dbReference type="PROSITE" id="PS50109"/>
    </source>
</evidence>
<keyword evidence="8" id="KW-0812">Transmembrane</keyword>
<dbReference type="InterPro" id="IPR011006">
    <property type="entry name" value="CheY-like_superfamily"/>
</dbReference>
<keyword evidence="8" id="KW-1133">Transmembrane helix</keyword>
<dbReference type="PROSITE" id="PS50109">
    <property type="entry name" value="HIS_KIN"/>
    <property type="match status" value="1"/>
</dbReference>
<dbReference type="Gene3D" id="3.40.50.2300">
    <property type="match status" value="1"/>
</dbReference>
<feature type="domain" description="Response regulatory" evidence="10">
    <location>
        <begin position="860"/>
        <end position="1003"/>
    </location>
</feature>
<dbReference type="InterPro" id="IPR004358">
    <property type="entry name" value="Sig_transdc_His_kin-like_C"/>
</dbReference>
<keyword evidence="4" id="KW-0808">Transferase</keyword>
<evidence type="ECO:0000256" key="1">
    <source>
        <dbReference type="ARBA" id="ARBA00000085"/>
    </source>
</evidence>
<dbReference type="Gene3D" id="1.10.287.130">
    <property type="match status" value="1"/>
</dbReference>
<dbReference type="PANTHER" id="PTHR43047">
    <property type="entry name" value="TWO-COMPONENT HISTIDINE PROTEIN KINASE"/>
    <property type="match status" value="1"/>
</dbReference>
<keyword evidence="12" id="KW-1185">Reference proteome</keyword>
<feature type="region of interest" description="Disordered" evidence="7">
    <location>
        <begin position="586"/>
        <end position="607"/>
    </location>
</feature>
<feature type="region of interest" description="Disordered" evidence="7">
    <location>
        <begin position="1"/>
        <end position="35"/>
    </location>
</feature>
<feature type="transmembrane region" description="Helical" evidence="8">
    <location>
        <begin position="205"/>
        <end position="222"/>
    </location>
</feature>
<reference evidence="11" key="1">
    <citation type="submission" date="2020-05" db="EMBL/GenBank/DDBJ databases">
        <title>Mycena genomes resolve the evolution of fungal bioluminescence.</title>
        <authorList>
            <person name="Tsai I.J."/>
        </authorList>
    </citation>
    <scope>NUCLEOTIDE SEQUENCE</scope>
    <source>
        <strain evidence="11">160909Yilan</strain>
    </source>
</reference>
<dbReference type="Gene3D" id="3.30.565.10">
    <property type="entry name" value="Histidine kinase-like ATPase, C-terminal domain"/>
    <property type="match status" value="1"/>
</dbReference>
<sequence length="1015" mass="112131">MSSRSSPFASKWTSDLPMSPRSKRRNPIPFDPSIPQLQIQLPAPVTQKSSAPCSTSRFRAVAEKWTGFKSYMKRTLAAPYVPSSSAFVENEVTDVSPAAKKDELRFSDTDEVDEVVVDRSWSEDNFETESDSDAAETASSRHGDQSDTQVDPLDVQLEGIWTYPPLAFCRTQIWPRVQKFYMPRFEDAEEERLFQKEVWGHSKRPSLWASVFFIANCIIGLTTIEKPIVLADKIFYYGISPFFSMPIIFMCAYNWPYDRPLVFQTWLCALTWSWPFYDTLFAYLCGFYSPNSTPKHDLFTCGTKDFLATFYYTSALQAVALFGTSLKRLPATIGALAFLVLTCVTIVPQRNDYVHNVFNFVIFEFVLLYMHSQKEMSSRKLFELRSQLKVQFQRTRKARMAERQAADSKRRLTSYVFHEVRVPLNTALLAVQNMAVRPIAKDHEVEFNALEGSLSMMSKVLNDVLDFNRMDSGRLESLSRPYAFHKVLRSLFIPLRLAADARKLEFVTDLDMRIDEVARRAAYQYMEASPEAIAQHLLDQPSSEAVVGMVVGDETRLRQIITNLASNACKFTPSGGKLTITTRLIIPGTTPPSPPTSTGTPKLGSSLPSELTATALSLHNESDGKEKDKDCALERIVVRIEVRDTGSGIPPKDMVECKLFSAFNQTEQGRQQGGKGTGLGLALVRQIVKLSGGRLGLQSKVGVGSTFWVELPLGVGRQAMAPCTPGTPPSDIHSNTAPTFPPAPPTTRSTSALHGLMDQGGRFELSLAKYDSQSPVPTRTLGDSLTLTEYPLPATQKQPEVVLEPPCPPSRDSREDSDQTIRAVRPTYVQLPTPRSFAMDATTLATPSPPLGGTPPVGLRVLVVDDDALTRMLMTRMLERMGCHVTTAENGEVALQKIVGSVSPAPSAASVGSGTEPLGSVGELDTPSEPRFAIVFLDNQMPKLSGVKLVERLRSLGRTDFVVGVTGNALLTDQKEYLDAGADYVLTKPVLEASLKSMLGLADARRKSLQSEAAL</sequence>
<dbReference type="Proteomes" id="UP000623467">
    <property type="component" value="Unassembled WGS sequence"/>
</dbReference>
<organism evidence="11 12">
    <name type="scientific">Mycena sanguinolenta</name>
    <dbReference type="NCBI Taxonomy" id="230812"/>
    <lineage>
        <taxon>Eukaryota</taxon>
        <taxon>Fungi</taxon>
        <taxon>Dikarya</taxon>
        <taxon>Basidiomycota</taxon>
        <taxon>Agaricomycotina</taxon>
        <taxon>Agaricomycetes</taxon>
        <taxon>Agaricomycetidae</taxon>
        <taxon>Agaricales</taxon>
        <taxon>Marasmiineae</taxon>
        <taxon>Mycenaceae</taxon>
        <taxon>Mycena</taxon>
    </lineage>
</organism>
<evidence type="ECO:0000256" key="4">
    <source>
        <dbReference type="ARBA" id="ARBA00022679"/>
    </source>
</evidence>
<feature type="region of interest" description="Disordered" evidence="7">
    <location>
        <begin position="117"/>
        <end position="149"/>
    </location>
</feature>
<protein>
    <recommendedName>
        <fullName evidence="2">histidine kinase</fullName>
        <ecNumber evidence="2">2.7.13.3</ecNumber>
    </recommendedName>
</protein>
<comment type="caution">
    <text evidence="11">The sequence shown here is derived from an EMBL/GenBank/DDBJ whole genome shotgun (WGS) entry which is preliminary data.</text>
</comment>
<feature type="transmembrane region" description="Helical" evidence="8">
    <location>
        <begin position="329"/>
        <end position="347"/>
    </location>
</feature>
<feature type="region of interest" description="Disordered" evidence="7">
    <location>
        <begin position="791"/>
        <end position="818"/>
    </location>
</feature>
<dbReference type="InterPro" id="IPR036097">
    <property type="entry name" value="HisK_dim/P_sf"/>
</dbReference>
<dbReference type="SUPFAM" id="SSF47384">
    <property type="entry name" value="Homodimeric domain of signal transducing histidine kinase"/>
    <property type="match status" value="1"/>
</dbReference>
<evidence type="ECO:0000256" key="8">
    <source>
        <dbReference type="SAM" id="Phobius"/>
    </source>
</evidence>
<dbReference type="GO" id="GO:0000155">
    <property type="term" value="F:phosphorelay sensor kinase activity"/>
    <property type="evidence" value="ECO:0007669"/>
    <property type="project" value="InterPro"/>
</dbReference>
<feature type="transmembrane region" description="Helical" evidence="8">
    <location>
        <begin position="234"/>
        <end position="255"/>
    </location>
</feature>
<dbReference type="SUPFAM" id="SSF55874">
    <property type="entry name" value="ATPase domain of HSP90 chaperone/DNA topoisomerase II/histidine kinase"/>
    <property type="match status" value="1"/>
</dbReference>
<dbReference type="InterPro" id="IPR005467">
    <property type="entry name" value="His_kinase_dom"/>
</dbReference>
<feature type="domain" description="Histidine kinase" evidence="9">
    <location>
        <begin position="415"/>
        <end position="715"/>
    </location>
</feature>
<dbReference type="PANTHER" id="PTHR43047:SF66">
    <property type="entry name" value="HISKA"/>
    <property type="match status" value="1"/>
</dbReference>
<dbReference type="InterPro" id="IPR003594">
    <property type="entry name" value="HATPase_dom"/>
</dbReference>
<feature type="transmembrane region" description="Helical" evidence="8">
    <location>
        <begin position="261"/>
        <end position="285"/>
    </location>
</feature>
<dbReference type="PROSITE" id="PS50110">
    <property type="entry name" value="RESPONSE_REGULATORY"/>
    <property type="match status" value="1"/>
</dbReference>
<dbReference type="InterPro" id="IPR001789">
    <property type="entry name" value="Sig_transdc_resp-reg_receiver"/>
</dbReference>
<dbReference type="InterPro" id="IPR036890">
    <property type="entry name" value="HATPase_C_sf"/>
</dbReference>
<dbReference type="PRINTS" id="PR00344">
    <property type="entry name" value="BCTRLSENSOR"/>
</dbReference>
<evidence type="ECO:0000313" key="12">
    <source>
        <dbReference type="Proteomes" id="UP000623467"/>
    </source>
</evidence>
<dbReference type="GO" id="GO:0009927">
    <property type="term" value="F:histidine phosphotransfer kinase activity"/>
    <property type="evidence" value="ECO:0007669"/>
    <property type="project" value="TreeGrafter"/>
</dbReference>
<comment type="catalytic activity">
    <reaction evidence="1">
        <text>ATP + protein L-histidine = ADP + protein N-phospho-L-histidine.</text>
        <dbReference type="EC" id="2.7.13.3"/>
    </reaction>
</comment>